<dbReference type="EMBL" id="JAPUFD010000009">
    <property type="protein sequence ID" value="MDI1489504.1"/>
    <property type="molecule type" value="Genomic_DNA"/>
</dbReference>
<feature type="transmembrane region" description="Helical" evidence="6">
    <location>
        <begin position="173"/>
        <end position="191"/>
    </location>
</feature>
<comment type="subcellular location">
    <subcellularLocation>
        <location evidence="1">Membrane</location>
        <topology evidence="1">Multi-pass membrane protein</topology>
    </subcellularLocation>
</comment>
<evidence type="ECO:0000256" key="2">
    <source>
        <dbReference type="ARBA" id="ARBA00022692"/>
    </source>
</evidence>
<evidence type="ECO:0000313" key="8">
    <source>
        <dbReference type="EMBL" id="MDI1489504.1"/>
    </source>
</evidence>
<feature type="transmembrane region" description="Helical" evidence="6">
    <location>
        <begin position="271"/>
        <end position="296"/>
    </location>
</feature>
<keyword evidence="4 6" id="KW-0472">Membrane</keyword>
<dbReference type="Pfam" id="PF07690">
    <property type="entry name" value="MFS_1"/>
    <property type="match status" value="1"/>
</dbReference>
<protein>
    <recommendedName>
        <fullName evidence="7">Major facilitator superfamily (MFS) profile domain-containing protein</fullName>
    </recommendedName>
</protein>
<dbReference type="GO" id="GO:0005886">
    <property type="term" value="C:plasma membrane"/>
    <property type="evidence" value="ECO:0007669"/>
    <property type="project" value="TreeGrafter"/>
</dbReference>
<dbReference type="GO" id="GO:0022857">
    <property type="term" value="F:transmembrane transporter activity"/>
    <property type="evidence" value="ECO:0007669"/>
    <property type="project" value="InterPro"/>
</dbReference>
<proteinExistence type="predicted"/>
<evidence type="ECO:0000256" key="1">
    <source>
        <dbReference type="ARBA" id="ARBA00004141"/>
    </source>
</evidence>
<dbReference type="PANTHER" id="PTHR23501:SF39">
    <property type="entry name" value="MULTIDRUG TRANSPORTER, PUTATIVE (AFU_ORTHOLOGUE AFUA_1G05010)-RELATED"/>
    <property type="match status" value="1"/>
</dbReference>
<feature type="transmembrane region" description="Helical" evidence="6">
    <location>
        <begin position="203"/>
        <end position="225"/>
    </location>
</feature>
<evidence type="ECO:0000313" key="9">
    <source>
        <dbReference type="Proteomes" id="UP001161017"/>
    </source>
</evidence>
<dbReference type="Proteomes" id="UP001161017">
    <property type="component" value="Unassembled WGS sequence"/>
</dbReference>
<name>A0AA43QPT7_9LECA</name>
<feature type="transmembrane region" description="Helical" evidence="6">
    <location>
        <begin position="231"/>
        <end position="251"/>
    </location>
</feature>
<dbReference type="AlphaFoldDB" id="A0AA43QPT7"/>
<sequence length="347" mass="37823">MYYLYKKAKAKKRARIATVQKDTSNPEPERNEAHEKASGTITRDQAAEEGIGHKKEPSQRTLEEAKFKKHNARVYRWKLVAGLFLPYFIASTDVTIIATALPFIASHFNQIEQLNWIVTAFTITSTSFIPVWGQLADVFGRHAVLQSVMVIMMIGAALAAGAQAWAMLLFGRALMGVAAAGMLNIIKVVLADKVSLKENATNNTVFSLVGGISFGVGPVIGGYLTASNWRWCFILNIPVAACAMLAIFILLRHDLVGPSPCDVPGGRFNRFLYKLSTVDFGGLTLFITAVTLIILGTTWGGATYPWNSAAVITPLTLGTLAFLTFFLYEHLLPPPTSSPTTSRAKNP</sequence>
<dbReference type="Gene3D" id="1.20.1720.10">
    <property type="entry name" value="Multidrug resistance protein D"/>
    <property type="match status" value="1"/>
</dbReference>
<feature type="region of interest" description="Disordered" evidence="5">
    <location>
        <begin position="11"/>
        <end position="58"/>
    </location>
</feature>
<evidence type="ECO:0000256" key="5">
    <source>
        <dbReference type="SAM" id="MobiDB-lite"/>
    </source>
</evidence>
<keyword evidence="3 6" id="KW-1133">Transmembrane helix</keyword>
<comment type="caution">
    <text evidence="8">The sequence shown here is derived from an EMBL/GenBank/DDBJ whole genome shotgun (WGS) entry which is preliminary data.</text>
</comment>
<dbReference type="InterPro" id="IPR036259">
    <property type="entry name" value="MFS_trans_sf"/>
</dbReference>
<dbReference type="InterPro" id="IPR011701">
    <property type="entry name" value="MFS"/>
</dbReference>
<dbReference type="PANTHER" id="PTHR23501">
    <property type="entry name" value="MAJOR FACILITATOR SUPERFAMILY"/>
    <property type="match status" value="1"/>
</dbReference>
<dbReference type="SUPFAM" id="SSF103473">
    <property type="entry name" value="MFS general substrate transporter"/>
    <property type="match status" value="1"/>
</dbReference>
<dbReference type="PROSITE" id="PS50850">
    <property type="entry name" value="MFS"/>
    <property type="match status" value="1"/>
</dbReference>
<dbReference type="InterPro" id="IPR020846">
    <property type="entry name" value="MFS_dom"/>
</dbReference>
<feature type="transmembrane region" description="Helical" evidence="6">
    <location>
        <begin position="79"/>
        <end position="104"/>
    </location>
</feature>
<accession>A0AA43QPT7</accession>
<feature type="domain" description="Major facilitator superfamily (MFS) profile" evidence="7">
    <location>
        <begin position="79"/>
        <end position="347"/>
    </location>
</feature>
<gene>
    <name evidence="8" type="ORF">OHK93_008783</name>
</gene>
<evidence type="ECO:0000259" key="7">
    <source>
        <dbReference type="PROSITE" id="PS50850"/>
    </source>
</evidence>
<evidence type="ECO:0000256" key="4">
    <source>
        <dbReference type="ARBA" id="ARBA00023136"/>
    </source>
</evidence>
<feature type="transmembrane region" description="Helical" evidence="6">
    <location>
        <begin position="308"/>
        <end position="328"/>
    </location>
</feature>
<reference evidence="8" key="1">
    <citation type="journal article" date="2023" name="Genome Biol. Evol.">
        <title>First Whole Genome Sequence and Flow Cytometry Genome Size Data for the Lichen-Forming Fungus Ramalina farinacea (Ascomycota).</title>
        <authorList>
            <person name="Llewellyn T."/>
            <person name="Mian S."/>
            <person name="Hill R."/>
            <person name="Leitch I.J."/>
            <person name="Gaya E."/>
        </authorList>
    </citation>
    <scope>NUCLEOTIDE SEQUENCE</scope>
    <source>
        <strain evidence="8">LIQ254RAFAR</strain>
    </source>
</reference>
<evidence type="ECO:0000256" key="3">
    <source>
        <dbReference type="ARBA" id="ARBA00022989"/>
    </source>
</evidence>
<feature type="transmembrane region" description="Helical" evidence="6">
    <location>
        <begin position="148"/>
        <end position="167"/>
    </location>
</feature>
<feature type="transmembrane region" description="Helical" evidence="6">
    <location>
        <begin position="116"/>
        <end position="136"/>
    </location>
</feature>
<keyword evidence="2 6" id="KW-0812">Transmembrane</keyword>
<feature type="compositionally biased region" description="Basic and acidic residues" evidence="5">
    <location>
        <begin position="27"/>
        <end position="37"/>
    </location>
</feature>
<evidence type="ECO:0000256" key="6">
    <source>
        <dbReference type="SAM" id="Phobius"/>
    </source>
</evidence>
<organism evidence="8 9">
    <name type="scientific">Ramalina farinacea</name>
    <dbReference type="NCBI Taxonomy" id="258253"/>
    <lineage>
        <taxon>Eukaryota</taxon>
        <taxon>Fungi</taxon>
        <taxon>Dikarya</taxon>
        <taxon>Ascomycota</taxon>
        <taxon>Pezizomycotina</taxon>
        <taxon>Lecanoromycetes</taxon>
        <taxon>OSLEUM clade</taxon>
        <taxon>Lecanoromycetidae</taxon>
        <taxon>Lecanorales</taxon>
        <taxon>Lecanorineae</taxon>
        <taxon>Ramalinaceae</taxon>
        <taxon>Ramalina</taxon>
    </lineage>
</organism>
<keyword evidence="9" id="KW-1185">Reference proteome</keyword>